<keyword evidence="1" id="KW-0472">Membrane</keyword>
<evidence type="ECO:0000313" key="2">
    <source>
        <dbReference type="EMBL" id="CAD8082105.1"/>
    </source>
</evidence>
<organism evidence="2 3">
    <name type="scientific">Paramecium sonneborni</name>
    <dbReference type="NCBI Taxonomy" id="65129"/>
    <lineage>
        <taxon>Eukaryota</taxon>
        <taxon>Sar</taxon>
        <taxon>Alveolata</taxon>
        <taxon>Ciliophora</taxon>
        <taxon>Intramacronucleata</taxon>
        <taxon>Oligohymenophorea</taxon>
        <taxon>Peniculida</taxon>
        <taxon>Parameciidae</taxon>
        <taxon>Paramecium</taxon>
    </lineage>
</organism>
<feature type="transmembrane region" description="Helical" evidence="1">
    <location>
        <begin position="52"/>
        <end position="70"/>
    </location>
</feature>
<keyword evidence="3" id="KW-1185">Reference proteome</keyword>
<protein>
    <recommendedName>
        <fullName evidence="4">Transmembrane protein</fullName>
    </recommendedName>
</protein>
<evidence type="ECO:0000256" key="1">
    <source>
        <dbReference type="SAM" id="Phobius"/>
    </source>
</evidence>
<evidence type="ECO:0000313" key="3">
    <source>
        <dbReference type="Proteomes" id="UP000692954"/>
    </source>
</evidence>
<dbReference type="EMBL" id="CAJJDN010000043">
    <property type="protein sequence ID" value="CAD8082105.1"/>
    <property type="molecule type" value="Genomic_DNA"/>
</dbReference>
<name>A0A8S1MYL3_9CILI</name>
<sequence>MINSTQNILIITIHIVTLLVQEQYVKSSTYKLYFDCPIIKHVDRSQKRINRILSIIGGLIKVLMFLWQIIEQTKYKIKILNIFPQPIFQFWIYQTFEILLSTTQFLSLQSETIKYANTRILLIILLAKFINQVSLNVDGQKYSKRQKQNENPEPKLIAKYFQPQDIRLKLQNIQHVKYFFEFTGQVKKKNQIIKVESQNCQLQKLTLFMSSQQSLRIGQFKVSICVLKNYIPFFGSRKIFSLQ</sequence>
<gene>
    <name evidence="2" type="ORF">PSON_ATCC_30995.1.T0430022</name>
</gene>
<evidence type="ECO:0008006" key="4">
    <source>
        <dbReference type="Google" id="ProtNLM"/>
    </source>
</evidence>
<dbReference type="Proteomes" id="UP000692954">
    <property type="component" value="Unassembled WGS sequence"/>
</dbReference>
<dbReference type="AlphaFoldDB" id="A0A8S1MYL3"/>
<reference evidence="2" key="1">
    <citation type="submission" date="2021-01" db="EMBL/GenBank/DDBJ databases">
        <authorList>
            <consortium name="Genoscope - CEA"/>
            <person name="William W."/>
        </authorList>
    </citation>
    <scope>NUCLEOTIDE SEQUENCE</scope>
</reference>
<keyword evidence="1" id="KW-1133">Transmembrane helix</keyword>
<comment type="caution">
    <text evidence="2">The sequence shown here is derived from an EMBL/GenBank/DDBJ whole genome shotgun (WGS) entry which is preliminary data.</text>
</comment>
<keyword evidence="1" id="KW-0812">Transmembrane</keyword>
<proteinExistence type="predicted"/>
<accession>A0A8S1MYL3</accession>